<accession>A0A6B2KY22</accession>
<dbReference type="InterPro" id="IPR032675">
    <property type="entry name" value="LRR_dom_sf"/>
</dbReference>
<evidence type="ECO:0000313" key="2">
    <source>
        <dbReference type="EMBL" id="NDV29505.1"/>
    </source>
</evidence>
<dbReference type="GO" id="GO:0034315">
    <property type="term" value="P:regulation of Arp2/3 complex-mediated actin nucleation"/>
    <property type="evidence" value="ECO:0007669"/>
    <property type="project" value="TreeGrafter"/>
</dbReference>
<proteinExistence type="predicted"/>
<feature type="compositionally biased region" description="Basic residues" evidence="1">
    <location>
        <begin position="759"/>
        <end position="769"/>
    </location>
</feature>
<dbReference type="PANTHER" id="PTHR24112">
    <property type="entry name" value="LEUCINE-RICH REPEAT, ISOFORM F-RELATED"/>
    <property type="match status" value="1"/>
</dbReference>
<dbReference type="GO" id="GO:0030027">
    <property type="term" value="C:lamellipodium"/>
    <property type="evidence" value="ECO:0007669"/>
    <property type="project" value="TreeGrafter"/>
</dbReference>
<evidence type="ECO:0008006" key="3">
    <source>
        <dbReference type="Google" id="ProtNLM"/>
    </source>
</evidence>
<dbReference type="AlphaFoldDB" id="A0A6B2KY22"/>
<feature type="compositionally biased region" description="Polar residues" evidence="1">
    <location>
        <begin position="630"/>
        <end position="641"/>
    </location>
</feature>
<sequence>MRGGKLEYDFHLIEITDIESPTKNQVTFTWQSTTPDASGKPIRSGKPNSVTLHPICYASCDIDVIVDWVRKQWEYNFIGMPPEEAFKFIIEPTQRKEIMAQRFRVEDKDAGCGGLVRTYISVCDWMMAPIQEDLIWDLENYFYTNSLKTFKVFDLLQKDKWPCIEFQTIIYSLKYNLWFQQLDCTGCALGNESVVLIAEMMRHNKTIQKLCLPNANASNRAVAALCESFDANTQGLAINHLDLSGNSMDSKTVSALANSIVFSLGKISELNVSNAKITKLGLIFEALVKSTSLMSLVRLDVSQNKFDGVASKAMGGFLMQSNVIEYLNVSGSSPVWSNLVEGMQDKELIQKNKSLASLDLSHNPTKGKFQTELVQFINRVPFITTLNIADTQLAPDTIFQILQTAKFISSLDLSENDLTDEGIVTLMKLFYKSPSPLSVKKLYMNRMFKSRSKMRLKAMKNTAKAIIRCDIRDFQINNSKLKGDILDLIFGLLNVKHLELLDVSGNQSGDPLALALAKLLQHNRTILTIYWDGNEITERGLKSILLGLQRNHTIKHMPLPLLDLASILRKENVDTEGIIDLTKKIQLEMLEKSTKNVDRGMDVEPPPTVALKSPTKSSTLPLEEGDRQSRTLLTVNNTVPNRSSHSSERRSLHQRSASRRKKTESIDINKAALVFGRGSEDNEEISEEPQPTEAPLSPPSSPPATSPTLVHPSEASPSTQEAFSLTLSTEVILVKEKSHKKLQVPLAPASRDRSLSKNGTKRSKTKRARPSLSVPTSPLPGSEKPSKEHSERKSLLLDAEDSEEQSQRKKFSLSEELNANSPVDGDITINEDKKE</sequence>
<dbReference type="SMART" id="SM00368">
    <property type="entry name" value="LRR_RI"/>
    <property type="match status" value="5"/>
</dbReference>
<feature type="region of interest" description="Disordered" evidence="1">
    <location>
        <begin position="737"/>
        <end position="835"/>
    </location>
</feature>
<reference evidence="2" key="1">
    <citation type="journal article" date="2020" name="J. Eukaryot. Microbiol.">
        <title>De novo Sequencing, Assembly and Annotation of the Transcriptome for the Free-Living Testate Amoeba Arcella intermedia.</title>
        <authorList>
            <person name="Ribeiro G.M."/>
            <person name="Porfirio-Sousa A.L."/>
            <person name="Maurer-Alcala X.X."/>
            <person name="Katz L.A."/>
            <person name="Lahr D.J.G."/>
        </authorList>
    </citation>
    <scope>NUCLEOTIDE SEQUENCE</scope>
</reference>
<dbReference type="SUPFAM" id="SSF52047">
    <property type="entry name" value="RNI-like"/>
    <property type="match status" value="1"/>
</dbReference>
<dbReference type="InterPro" id="IPR001611">
    <property type="entry name" value="Leu-rich_rpt"/>
</dbReference>
<dbReference type="EMBL" id="GIBP01000536">
    <property type="protein sequence ID" value="NDV29505.1"/>
    <property type="molecule type" value="Transcribed_RNA"/>
</dbReference>
<dbReference type="Pfam" id="PF13516">
    <property type="entry name" value="LRR_6"/>
    <property type="match status" value="1"/>
</dbReference>
<organism evidence="2">
    <name type="scientific">Arcella intermedia</name>
    <dbReference type="NCBI Taxonomy" id="1963864"/>
    <lineage>
        <taxon>Eukaryota</taxon>
        <taxon>Amoebozoa</taxon>
        <taxon>Tubulinea</taxon>
        <taxon>Elardia</taxon>
        <taxon>Arcellinida</taxon>
        <taxon>Sphaerothecina</taxon>
        <taxon>Arcellidae</taxon>
        <taxon>Arcella</taxon>
    </lineage>
</organism>
<name>A0A6B2KY22_9EUKA</name>
<feature type="compositionally biased region" description="Pro residues" evidence="1">
    <location>
        <begin position="696"/>
        <end position="705"/>
    </location>
</feature>
<evidence type="ECO:0000256" key="1">
    <source>
        <dbReference type="SAM" id="MobiDB-lite"/>
    </source>
</evidence>
<dbReference type="Gene3D" id="3.80.10.10">
    <property type="entry name" value="Ribonuclease Inhibitor"/>
    <property type="match status" value="1"/>
</dbReference>
<protein>
    <recommendedName>
        <fullName evidence="3">CARMIL pleckstrin homology domain-containing protein</fullName>
    </recommendedName>
</protein>
<feature type="compositionally biased region" description="Basic residues" evidence="1">
    <location>
        <begin position="652"/>
        <end position="662"/>
    </location>
</feature>
<dbReference type="PANTHER" id="PTHR24112:SF66">
    <property type="entry name" value="LEUCINE-RICH REPEAT, ISOFORM F"/>
    <property type="match status" value="1"/>
</dbReference>
<feature type="compositionally biased region" description="Basic and acidic residues" evidence="1">
    <location>
        <begin position="784"/>
        <end position="795"/>
    </location>
</feature>
<feature type="region of interest" description="Disordered" evidence="1">
    <location>
        <begin position="596"/>
        <end position="722"/>
    </location>
</feature>
<dbReference type="GO" id="GO:0005886">
    <property type="term" value="C:plasma membrane"/>
    <property type="evidence" value="ECO:0007669"/>
    <property type="project" value="TreeGrafter"/>
</dbReference>
<dbReference type="GO" id="GO:0016477">
    <property type="term" value="P:cell migration"/>
    <property type="evidence" value="ECO:0007669"/>
    <property type="project" value="TreeGrafter"/>
</dbReference>
<dbReference type="InterPro" id="IPR051279">
    <property type="entry name" value="PP1-Reg/Actin-Interact_Protein"/>
</dbReference>